<evidence type="ECO:0000256" key="1">
    <source>
        <dbReference type="ARBA" id="ARBA00010319"/>
    </source>
</evidence>
<protein>
    <submittedName>
        <fullName evidence="3">Protein FAM91A1 (Trinotate prediction)</fullName>
    </submittedName>
</protein>
<dbReference type="Pfam" id="PF14648">
    <property type="entry name" value="FAM91_C"/>
    <property type="match status" value="1"/>
</dbReference>
<evidence type="ECO:0000259" key="2">
    <source>
        <dbReference type="Pfam" id="PF14648"/>
    </source>
</evidence>
<dbReference type="PANTHER" id="PTHR28441">
    <property type="entry name" value="PROTEIN FAM91A1"/>
    <property type="match status" value="1"/>
</dbReference>
<dbReference type="InterPro" id="IPR028097">
    <property type="entry name" value="FAM91_C_dom"/>
</dbReference>
<reference evidence="3" key="1">
    <citation type="submission" date="2018-11" db="EMBL/GenBank/DDBJ databases">
        <title>Myxobolus squamalis genome and transcriptome.</title>
        <authorList>
            <person name="Yahalomi D."/>
            <person name="Atkinson S.D."/>
            <person name="Neuhof M."/>
            <person name="Chang E.S."/>
            <person name="Philippe H."/>
            <person name="Cartwright P."/>
            <person name="Bartholomew J.L."/>
            <person name="Huchon D."/>
        </authorList>
    </citation>
    <scope>NUCLEOTIDE SEQUENCE</scope>
    <source>
        <strain evidence="3">71B08</strain>
        <tissue evidence="3">Whole</tissue>
    </source>
</reference>
<proteinExistence type="inferred from homology"/>
<sequence>MTMFEMGKLTHVMMDDFMEKLSAITIHDEGEAMRYYINAMNLLHTLKFLRQKSLSVEEWYSNESGSSQSITPVDMIHNESLKNLTRNSISKLFDKKYLFLVSMAPLSNTISPVGCCVPPFFGPPILEFNSFWYRLFLYHTLKLGPSSLLIPHGYSLIVIPKIFNSFESLILTSSEQSYLILPRKNCIHLINESLKHSSVFIQGYSYDKKTDGKFFYIPFPVENSILINDRVKDLINSMSKHFNLNHGFGYIMMIKVEKDSLSPGCVVPSDSSPIYSNEEDEAMDENLDVPGVFISYHILDVNNA</sequence>
<accession>A0A6B2FWD3</accession>
<comment type="similarity">
    <text evidence="1">Belongs to the FAM91 family.</text>
</comment>
<name>A0A6B2FWD3_MYXSQ</name>
<dbReference type="AlphaFoldDB" id="A0A6B2FWD3"/>
<dbReference type="PANTHER" id="PTHR28441:SF2">
    <property type="entry name" value="PROTEIN FAM91A1"/>
    <property type="match status" value="1"/>
</dbReference>
<dbReference type="EMBL" id="GHBR01000044">
    <property type="protein sequence ID" value="NDJ95647.1"/>
    <property type="molecule type" value="Transcribed_RNA"/>
</dbReference>
<feature type="domain" description="FAM91 C-terminal" evidence="2">
    <location>
        <begin position="2"/>
        <end position="260"/>
    </location>
</feature>
<organism evidence="3">
    <name type="scientific">Myxobolus squamalis</name>
    <name type="common">Myxosporean</name>
    <dbReference type="NCBI Taxonomy" id="59785"/>
    <lineage>
        <taxon>Eukaryota</taxon>
        <taxon>Metazoa</taxon>
        <taxon>Cnidaria</taxon>
        <taxon>Myxozoa</taxon>
        <taxon>Myxosporea</taxon>
        <taxon>Bivalvulida</taxon>
        <taxon>Platysporina</taxon>
        <taxon>Myxobolidae</taxon>
        <taxon>Myxobolus</taxon>
    </lineage>
</organism>
<evidence type="ECO:0000313" key="3">
    <source>
        <dbReference type="EMBL" id="NDJ95647.1"/>
    </source>
</evidence>
<dbReference type="InterPro" id="IPR039199">
    <property type="entry name" value="FAM91"/>
</dbReference>